<dbReference type="Gene3D" id="2.30.30.240">
    <property type="entry name" value="PRC-barrel domain"/>
    <property type="match status" value="1"/>
</dbReference>
<reference evidence="3 4" key="1">
    <citation type="submission" date="2020-06" db="EMBL/GenBank/DDBJ databases">
        <title>Complete genome of Azosprillum oryzae KACC14407.</title>
        <authorList>
            <person name="Kim M."/>
            <person name="Park Y.-J."/>
            <person name="Shin J.-H."/>
        </authorList>
    </citation>
    <scope>NUCLEOTIDE SEQUENCE [LARGE SCALE GENOMIC DNA]</scope>
    <source>
        <strain evidence="3 4">KACC 14407</strain>
        <plasmid evidence="3 4">unnamed6</plasmid>
    </source>
</reference>
<dbReference type="EMBL" id="CP054621">
    <property type="protein sequence ID" value="QKS54268.1"/>
    <property type="molecule type" value="Genomic_DNA"/>
</dbReference>
<evidence type="ECO:0000313" key="3">
    <source>
        <dbReference type="EMBL" id="QKS54268.1"/>
    </source>
</evidence>
<feature type="domain" description="PRC-barrel" evidence="2">
    <location>
        <begin position="51"/>
        <end position="118"/>
    </location>
</feature>
<evidence type="ECO:0000313" key="4">
    <source>
        <dbReference type="Proteomes" id="UP000509702"/>
    </source>
</evidence>
<dbReference type="RefSeq" id="WP_149200042.1">
    <property type="nucleotide sequence ID" value="NZ_BSOV01000055.1"/>
</dbReference>
<dbReference type="Pfam" id="PF05239">
    <property type="entry name" value="PRC"/>
    <property type="match status" value="1"/>
</dbReference>
<keyword evidence="4" id="KW-1185">Reference proteome</keyword>
<accession>A0A6N1ASL7</accession>
<evidence type="ECO:0000256" key="1">
    <source>
        <dbReference type="SAM" id="SignalP"/>
    </source>
</evidence>
<geneLocation type="plasmid" evidence="3 4">
    <name>unnamed6</name>
</geneLocation>
<feature type="chain" id="PRO_5028831727" evidence="1">
    <location>
        <begin position="22"/>
        <end position="146"/>
    </location>
</feature>
<protein>
    <submittedName>
        <fullName evidence="3">PRC-barrel domain-containing protein</fullName>
    </submittedName>
</protein>
<dbReference type="KEGG" id="aoz:HUE56_27790"/>
<feature type="signal peptide" evidence="1">
    <location>
        <begin position="1"/>
        <end position="21"/>
    </location>
</feature>
<evidence type="ECO:0000259" key="2">
    <source>
        <dbReference type="Pfam" id="PF05239"/>
    </source>
</evidence>
<dbReference type="InterPro" id="IPR027275">
    <property type="entry name" value="PRC-brl_dom"/>
</dbReference>
<dbReference type="Proteomes" id="UP000509702">
    <property type="component" value="Plasmid unnamed6"/>
</dbReference>
<dbReference type="SUPFAM" id="SSF50346">
    <property type="entry name" value="PRC-barrel domain"/>
    <property type="match status" value="1"/>
</dbReference>
<dbReference type="OrthoDB" id="7304889at2"/>
<name>A0A6N1ASL7_9PROT</name>
<sequence length="146" mass="15972">MKRYLVLGCTAALLTATPALAASSDNSVTKSSNPTVAAVDDSVDPALMKMHVDQLKGKDIYGAKGENMAEIEDVVRYDNKLYAVIDVDHTVDVSDKDVVLPLNKLHMKGDKVTLNMTEQQLQGLEKWQKGRYETVKGKGPLSELSH</sequence>
<keyword evidence="3" id="KW-0614">Plasmid</keyword>
<dbReference type="InterPro" id="IPR011033">
    <property type="entry name" value="PRC_barrel-like_sf"/>
</dbReference>
<proteinExistence type="predicted"/>
<dbReference type="AlphaFoldDB" id="A0A6N1ASL7"/>
<gene>
    <name evidence="3" type="ORF">HUE56_27790</name>
</gene>
<keyword evidence="1" id="KW-0732">Signal</keyword>
<organism evidence="3 4">
    <name type="scientific">Azospirillum oryzae</name>
    <dbReference type="NCBI Taxonomy" id="286727"/>
    <lineage>
        <taxon>Bacteria</taxon>
        <taxon>Pseudomonadati</taxon>
        <taxon>Pseudomonadota</taxon>
        <taxon>Alphaproteobacteria</taxon>
        <taxon>Rhodospirillales</taxon>
        <taxon>Azospirillaceae</taxon>
        <taxon>Azospirillum</taxon>
    </lineage>
</organism>